<accession>A0A8K0SMZ2</accession>
<evidence type="ECO:0000313" key="4">
    <source>
        <dbReference type="Proteomes" id="UP000813444"/>
    </source>
</evidence>
<comment type="caution">
    <text evidence="3">The sequence shown here is derived from an EMBL/GenBank/DDBJ whole genome shotgun (WGS) entry which is preliminary data.</text>
</comment>
<feature type="region of interest" description="Disordered" evidence="1">
    <location>
        <begin position="214"/>
        <end position="264"/>
    </location>
</feature>
<evidence type="ECO:0000313" key="3">
    <source>
        <dbReference type="EMBL" id="KAH7319646.1"/>
    </source>
</evidence>
<name>A0A8K0SMZ2_9HYPO</name>
<sequence length="367" mass="40121">MAPPPAFPKKFRCKVGGEWLPLESFSANQQKALFRQVDRGCKIDAAMSGMTCREHSPQQKQTIRCDLCKLYKPRDEYSKSSLKEDTIKCKVCVAWVETQEPRIVPVPLATGHISPEEIEHDEQWEQRVQSQNPVGPYITNMEVPISGLAALGLTDEEQRALASDSEVGALLAAPLTLSTTTKTGSSSASQSQTASVSVSSVAGSRVSRPLPPHLAAKAARAPSVSSNTGSEAPSAAAGSVSTATTVREAEEEAKRSRQVMYNAWDQTGRRHDAVRVPSAASRTDSMSLLDGESIEVGSQEWPELKAAPAPEAEPVQKGSNKWPKPLLSASERKKAVPQPRFSNARPERDLQMRQRYTYLDNDEEFDY</sequence>
<protein>
    <recommendedName>
        <fullName evidence="2">Stc1 domain-containing protein</fullName>
    </recommendedName>
</protein>
<dbReference type="Proteomes" id="UP000813444">
    <property type="component" value="Unassembled WGS sequence"/>
</dbReference>
<evidence type="ECO:0000256" key="1">
    <source>
        <dbReference type="SAM" id="MobiDB-lite"/>
    </source>
</evidence>
<feature type="compositionally biased region" description="Low complexity" evidence="1">
    <location>
        <begin position="304"/>
        <end position="313"/>
    </location>
</feature>
<reference evidence="3" key="1">
    <citation type="journal article" date="2021" name="Nat. Commun.">
        <title>Genetic determinants of endophytism in the Arabidopsis root mycobiome.</title>
        <authorList>
            <person name="Mesny F."/>
            <person name="Miyauchi S."/>
            <person name="Thiergart T."/>
            <person name="Pickel B."/>
            <person name="Atanasova L."/>
            <person name="Karlsson M."/>
            <person name="Huettel B."/>
            <person name="Barry K.W."/>
            <person name="Haridas S."/>
            <person name="Chen C."/>
            <person name="Bauer D."/>
            <person name="Andreopoulos W."/>
            <person name="Pangilinan J."/>
            <person name="LaButti K."/>
            <person name="Riley R."/>
            <person name="Lipzen A."/>
            <person name="Clum A."/>
            <person name="Drula E."/>
            <person name="Henrissat B."/>
            <person name="Kohler A."/>
            <person name="Grigoriev I.V."/>
            <person name="Martin F.M."/>
            <person name="Hacquard S."/>
        </authorList>
    </citation>
    <scope>NUCLEOTIDE SEQUENCE</scope>
    <source>
        <strain evidence="3">MPI-CAGE-CH-0235</strain>
    </source>
</reference>
<feature type="compositionally biased region" description="Low complexity" evidence="1">
    <location>
        <begin position="232"/>
        <end position="246"/>
    </location>
</feature>
<keyword evidence="4" id="KW-1185">Reference proteome</keyword>
<dbReference type="Pfam" id="PF12898">
    <property type="entry name" value="Stc1"/>
    <property type="match status" value="1"/>
</dbReference>
<proteinExistence type="predicted"/>
<evidence type="ECO:0000259" key="2">
    <source>
        <dbReference type="Pfam" id="PF12898"/>
    </source>
</evidence>
<dbReference type="OrthoDB" id="3514033at2759"/>
<dbReference type="InterPro" id="IPR024630">
    <property type="entry name" value="Stc1"/>
</dbReference>
<feature type="region of interest" description="Disordered" evidence="1">
    <location>
        <begin position="304"/>
        <end position="367"/>
    </location>
</feature>
<gene>
    <name evidence="3" type="ORF">B0I35DRAFT_477976</name>
</gene>
<dbReference type="AlphaFoldDB" id="A0A8K0SMZ2"/>
<dbReference type="EMBL" id="JAGPNK010000006">
    <property type="protein sequence ID" value="KAH7319646.1"/>
    <property type="molecule type" value="Genomic_DNA"/>
</dbReference>
<feature type="domain" description="Stc1" evidence="2">
    <location>
        <begin position="12"/>
        <end position="93"/>
    </location>
</feature>
<organism evidence="3 4">
    <name type="scientific">Stachybotrys elegans</name>
    <dbReference type="NCBI Taxonomy" id="80388"/>
    <lineage>
        <taxon>Eukaryota</taxon>
        <taxon>Fungi</taxon>
        <taxon>Dikarya</taxon>
        <taxon>Ascomycota</taxon>
        <taxon>Pezizomycotina</taxon>
        <taxon>Sordariomycetes</taxon>
        <taxon>Hypocreomycetidae</taxon>
        <taxon>Hypocreales</taxon>
        <taxon>Stachybotryaceae</taxon>
        <taxon>Stachybotrys</taxon>
    </lineage>
</organism>